<dbReference type="InterPro" id="IPR018656">
    <property type="entry name" value="DUF2087"/>
</dbReference>
<accession>A0A847SFT6</accession>
<protein>
    <submittedName>
        <fullName evidence="2">DUF2087 domain-containing protein</fullName>
    </submittedName>
</protein>
<name>A0A847SFT6_9NEIS</name>
<reference evidence="2 3" key="1">
    <citation type="submission" date="2020-04" db="EMBL/GenBank/DDBJ databases">
        <title>Draft genome of Leeia sp. IMCC25680.</title>
        <authorList>
            <person name="Song J."/>
            <person name="Cho J.-C."/>
        </authorList>
    </citation>
    <scope>NUCLEOTIDE SEQUENCE [LARGE SCALE GENOMIC DNA]</scope>
    <source>
        <strain evidence="2 3">IMCC25680</strain>
    </source>
</reference>
<evidence type="ECO:0000313" key="3">
    <source>
        <dbReference type="Proteomes" id="UP000587991"/>
    </source>
</evidence>
<comment type="caution">
    <text evidence="2">The sequence shown here is derived from an EMBL/GenBank/DDBJ whole genome shotgun (WGS) entry which is preliminary data.</text>
</comment>
<sequence length="178" mass="20746">MSKTLVPYLVPDVSDLARALRRHWPSHPDMPGQVDMLNLLARCAGFSNFQSYRQHALRPQKTEVSHPPVPALAQKFMQLLDAQGQLTRWPSGRPLQQLALWYLWGRFDRRRSYHEREVNTLLNQHHRFGDPALLRREMVGLGLLSRSDDCRDYRRLSPQPPDDVIAVLKHRERQLQAA</sequence>
<gene>
    <name evidence="2" type="ORF">HF682_14060</name>
</gene>
<proteinExistence type="predicted"/>
<feature type="domain" description="DUF2087" evidence="1">
    <location>
        <begin position="85"/>
        <end position="155"/>
    </location>
</feature>
<evidence type="ECO:0000259" key="1">
    <source>
        <dbReference type="Pfam" id="PF09860"/>
    </source>
</evidence>
<keyword evidence="3" id="KW-1185">Reference proteome</keyword>
<dbReference type="RefSeq" id="WP_168877950.1">
    <property type="nucleotide sequence ID" value="NZ_JABAIM010000003.1"/>
</dbReference>
<dbReference type="EMBL" id="JABAIM010000003">
    <property type="protein sequence ID" value="NLR76286.1"/>
    <property type="molecule type" value="Genomic_DNA"/>
</dbReference>
<dbReference type="AlphaFoldDB" id="A0A847SFT6"/>
<evidence type="ECO:0000313" key="2">
    <source>
        <dbReference type="EMBL" id="NLR76286.1"/>
    </source>
</evidence>
<dbReference type="Proteomes" id="UP000587991">
    <property type="component" value="Unassembled WGS sequence"/>
</dbReference>
<dbReference type="Pfam" id="PF09860">
    <property type="entry name" value="DUF2087"/>
    <property type="match status" value="1"/>
</dbReference>
<organism evidence="2 3">
    <name type="scientific">Leeia aquatica</name>
    <dbReference type="NCBI Taxonomy" id="2725557"/>
    <lineage>
        <taxon>Bacteria</taxon>
        <taxon>Pseudomonadati</taxon>
        <taxon>Pseudomonadota</taxon>
        <taxon>Betaproteobacteria</taxon>
        <taxon>Neisseriales</taxon>
        <taxon>Leeiaceae</taxon>
        <taxon>Leeia</taxon>
    </lineage>
</organism>